<name>A0A417YQV2_9BACI</name>
<keyword evidence="1" id="KW-0812">Transmembrane</keyword>
<keyword evidence="3" id="KW-1185">Reference proteome</keyword>
<accession>A0A417YQV2</accession>
<gene>
    <name evidence="2" type="ORF">D1B31_15855</name>
</gene>
<feature type="transmembrane region" description="Helical" evidence="1">
    <location>
        <begin position="50"/>
        <end position="68"/>
    </location>
</feature>
<dbReference type="EMBL" id="QWEG01000010">
    <property type="protein sequence ID" value="RHW37242.1"/>
    <property type="molecule type" value="Genomic_DNA"/>
</dbReference>
<proteinExistence type="predicted"/>
<dbReference type="Gene3D" id="2.40.50.140">
    <property type="entry name" value="Nucleic acid-binding proteins"/>
    <property type="match status" value="1"/>
</dbReference>
<evidence type="ECO:0000313" key="2">
    <source>
        <dbReference type="EMBL" id="RHW37242.1"/>
    </source>
</evidence>
<sequence>MEKEELEIMSQLKELPKTGMKSQVRQRMQLTLLNLEMNSAGRKAQRIKKYGVLFAGAAAIFLSIILVSDLTSLHTTTDSTKDAGKSREILQMDPDEKLSYLGEGIQLGMSKSEVESILGSGAEKSEEKWEPFKHWVYVKGTKAEEERSISSKGITSSTSGRNQFILKDGRKVLFLYWDKQERLSDISICYRERDTEDFQTFKMGSGIQGFNMYDGCGFDGYPIVSPDGVVYFLEEIEIEKLNLSTEKAREYMINLTKKDGHPTNIVMGHQTGSDQEVFRYLHTGDKVKIWGGGLMESSPARMMVEKLMILENGQ</sequence>
<evidence type="ECO:0000256" key="1">
    <source>
        <dbReference type="SAM" id="Phobius"/>
    </source>
</evidence>
<keyword evidence="1" id="KW-0472">Membrane</keyword>
<dbReference type="InterPro" id="IPR012340">
    <property type="entry name" value="NA-bd_OB-fold"/>
</dbReference>
<comment type="caution">
    <text evidence="2">The sequence shown here is derived from an EMBL/GenBank/DDBJ whole genome shotgun (WGS) entry which is preliminary data.</text>
</comment>
<protein>
    <submittedName>
        <fullName evidence="2">DUF3221 domain-containing protein</fullName>
    </submittedName>
</protein>
<reference evidence="2 3" key="1">
    <citation type="journal article" date="2017" name="Int. J. Syst. Evol. Microbiol.">
        <title>Bacillus notoginsengisoli sp. nov., a novel bacterium isolated from the rhizosphere of Panax notoginseng.</title>
        <authorList>
            <person name="Zhang M.Y."/>
            <person name="Cheng J."/>
            <person name="Cai Y."/>
            <person name="Zhang T.Y."/>
            <person name="Wu Y.Y."/>
            <person name="Manikprabhu D."/>
            <person name="Li W.J."/>
            <person name="Zhang Y.X."/>
        </authorList>
    </citation>
    <scope>NUCLEOTIDE SEQUENCE [LARGE SCALE GENOMIC DNA]</scope>
    <source>
        <strain evidence="2 3">JCM 30743</strain>
    </source>
</reference>
<evidence type="ECO:0000313" key="3">
    <source>
        <dbReference type="Proteomes" id="UP000284416"/>
    </source>
</evidence>
<keyword evidence="1" id="KW-1133">Transmembrane helix</keyword>
<dbReference type="Proteomes" id="UP000284416">
    <property type="component" value="Unassembled WGS sequence"/>
</dbReference>
<organism evidence="2 3">
    <name type="scientific">Neobacillus notoginsengisoli</name>
    <dbReference type="NCBI Taxonomy" id="1578198"/>
    <lineage>
        <taxon>Bacteria</taxon>
        <taxon>Bacillati</taxon>
        <taxon>Bacillota</taxon>
        <taxon>Bacilli</taxon>
        <taxon>Bacillales</taxon>
        <taxon>Bacillaceae</taxon>
        <taxon>Neobacillus</taxon>
    </lineage>
</organism>
<dbReference type="RefSeq" id="WP_118922137.1">
    <property type="nucleotide sequence ID" value="NZ_QWEG01000010.1"/>
</dbReference>
<dbReference type="AlphaFoldDB" id="A0A417YQV2"/>